<evidence type="ECO:0000313" key="3">
    <source>
        <dbReference type="Proteomes" id="UP000729402"/>
    </source>
</evidence>
<organism evidence="2 3">
    <name type="scientific">Zizania palustris</name>
    <name type="common">Northern wild rice</name>
    <dbReference type="NCBI Taxonomy" id="103762"/>
    <lineage>
        <taxon>Eukaryota</taxon>
        <taxon>Viridiplantae</taxon>
        <taxon>Streptophyta</taxon>
        <taxon>Embryophyta</taxon>
        <taxon>Tracheophyta</taxon>
        <taxon>Spermatophyta</taxon>
        <taxon>Magnoliopsida</taxon>
        <taxon>Liliopsida</taxon>
        <taxon>Poales</taxon>
        <taxon>Poaceae</taxon>
        <taxon>BOP clade</taxon>
        <taxon>Oryzoideae</taxon>
        <taxon>Oryzeae</taxon>
        <taxon>Zizaniinae</taxon>
        <taxon>Zizania</taxon>
    </lineage>
</organism>
<sequence length="82" mass="8956">MAECVDRYYGSHIKVVAAVVGVVELASAASDEDARHGCSRGGGVARQAETRSRRTPRSATASKDWSEVMESRGTKLWSQWRS</sequence>
<reference evidence="2" key="2">
    <citation type="submission" date="2021-02" db="EMBL/GenBank/DDBJ databases">
        <authorList>
            <person name="Kimball J.A."/>
            <person name="Haas M.W."/>
            <person name="Macchietto M."/>
            <person name="Kono T."/>
            <person name="Duquette J."/>
            <person name="Shao M."/>
        </authorList>
    </citation>
    <scope>NUCLEOTIDE SEQUENCE</scope>
    <source>
        <tissue evidence="2">Fresh leaf tissue</tissue>
    </source>
</reference>
<dbReference type="AlphaFoldDB" id="A0A8J5W855"/>
<dbReference type="Proteomes" id="UP000729402">
    <property type="component" value="Unassembled WGS sequence"/>
</dbReference>
<evidence type="ECO:0000313" key="2">
    <source>
        <dbReference type="EMBL" id="KAG8084469.1"/>
    </source>
</evidence>
<feature type="compositionally biased region" description="Basic and acidic residues" evidence="1">
    <location>
        <begin position="64"/>
        <end position="73"/>
    </location>
</feature>
<proteinExistence type="predicted"/>
<reference evidence="2" key="1">
    <citation type="journal article" date="2021" name="bioRxiv">
        <title>Whole Genome Assembly and Annotation of Northern Wild Rice, Zizania palustris L., Supports a Whole Genome Duplication in the Zizania Genus.</title>
        <authorList>
            <person name="Haas M."/>
            <person name="Kono T."/>
            <person name="Macchietto M."/>
            <person name="Millas R."/>
            <person name="McGilp L."/>
            <person name="Shao M."/>
            <person name="Duquette J."/>
            <person name="Hirsch C.N."/>
            <person name="Kimball J."/>
        </authorList>
    </citation>
    <scope>NUCLEOTIDE SEQUENCE</scope>
    <source>
        <tissue evidence="2">Fresh leaf tissue</tissue>
    </source>
</reference>
<gene>
    <name evidence="2" type="ORF">GUJ93_ZPchr0010g10902</name>
</gene>
<name>A0A8J5W855_ZIZPA</name>
<accession>A0A8J5W855</accession>
<protein>
    <submittedName>
        <fullName evidence="2">Uncharacterized protein</fullName>
    </submittedName>
</protein>
<keyword evidence="3" id="KW-1185">Reference proteome</keyword>
<dbReference type="EMBL" id="JAAALK010000082">
    <property type="protein sequence ID" value="KAG8084469.1"/>
    <property type="molecule type" value="Genomic_DNA"/>
</dbReference>
<evidence type="ECO:0000256" key="1">
    <source>
        <dbReference type="SAM" id="MobiDB-lite"/>
    </source>
</evidence>
<comment type="caution">
    <text evidence="2">The sequence shown here is derived from an EMBL/GenBank/DDBJ whole genome shotgun (WGS) entry which is preliminary data.</text>
</comment>
<feature type="region of interest" description="Disordered" evidence="1">
    <location>
        <begin position="31"/>
        <end position="82"/>
    </location>
</feature>